<evidence type="ECO:0000259" key="3">
    <source>
        <dbReference type="PROSITE" id="PS50404"/>
    </source>
</evidence>
<dbReference type="Gene3D" id="1.20.1050.10">
    <property type="match status" value="1"/>
</dbReference>
<gene>
    <name evidence="4" type="ORF">RHS04_06948</name>
</gene>
<feature type="transmembrane region" description="Helical" evidence="2">
    <location>
        <begin position="59"/>
        <end position="76"/>
    </location>
</feature>
<keyword evidence="2" id="KW-1133">Transmembrane helix</keyword>
<dbReference type="Gene3D" id="3.40.30.10">
    <property type="entry name" value="Glutaredoxin"/>
    <property type="match status" value="1"/>
</dbReference>
<feature type="domain" description="GST N-terminal" evidence="3">
    <location>
        <begin position="307"/>
        <end position="393"/>
    </location>
</feature>
<organism evidence="4 5">
    <name type="scientific">Rhizoctonia solani</name>
    <dbReference type="NCBI Taxonomy" id="456999"/>
    <lineage>
        <taxon>Eukaryota</taxon>
        <taxon>Fungi</taxon>
        <taxon>Dikarya</taxon>
        <taxon>Basidiomycota</taxon>
        <taxon>Agaricomycotina</taxon>
        <taxon>Agaricomycetes</taxon>
        <taxon>Cantharellales</taxon>
        <taxon>Ceratobasidiaceae</taxon>
        <taxon>Rhizoctonia</taxon>
    </lineage>
</organism>
<dbReference type="AlphaFoldDB" id="A0A8H7H342"/>
<feature type="transmembrane region" description="Helical" evidence="2">
    <location>
        <begin position="170"/>
        <end position="193"/>
    </location>
</feature>
<name>A0A8H7H342_9AGAM</name>
<feature type="compositionally biased region" description="Basic and acidic residues" evidence="1">
    <location>
        <begin position="299"/>
        <end position="311"/>
    </location>
</feature>
<feature type="transmembrane region" description="Helical" evidence="2">
    <location>
        <begin position="249"/>
        <end position="282"/>
    </location>
</feature>
<dbReference type="InterPro" id="IPR004045">
    <property type="entry name" value="Glutathione_S-Trfase_N"/>
</dbReference>
<protein>
    <submittedName>
        <fullName evidence="4">Etoposide-induced protein 2.4 (EI24)</fullName>
    </submittedName>
</protein>
<feature type="transmembrane region" description="Helical" evidence="2">
    <location>
        <begin position="82"/>
        <end position="102"/>
    </location>
</feature>
<sequence length="518" mass="56716">MSETTTRQRGVAEIARSQVRAAADVGQEAVSSGAYVYPVKGIYYLLAHPRLYKPIAKPLGLSFITNLGILAFLFTFTYLPQAAFMAIFSGPFGFITAIPLILGEAAAITTVIAKTFYLGPALENLFDETLLLQGQTKLVSNGREVTTQSGTKALGKLILKPLHRFSKEGIIRYILSIPLNFIPVVGTVFFLGYNGGLWEVEPNLRANEKVVQVPSPDLDITHDTSNSKGFPRINVNDGSLSDEAHIPAVFSFGFAALALNLIPFATLVFSCTSAVGAALWAADEEKRQGSKPDMSAVPEQDKTRDGDVKGLKELPQSPYVRKVVIAARLLGLNDRIERIVTKPSEVTPPQDLINTNPLGKVPALVVDSAGSKRAVFDSPVILQYFDTISEPRDRLYPPSSDPARIDTLNYEALTDGILDATYLIRAESIKQPEEQRSAQLIAAQRNKVRRGIEALGALPEPEFPSAKAVGLACTLWYLNRRLPDFNWREGQGGKKLEDWFKRAVEHPAWVEEGEVPPS</sequence>
<dbReference type="InterPro" id="IPR052786">
    <property type="entry name" value="Spore_wall_assembly"/>
</dbReference>
<keyword evidence="2" id="KW-0812">Transmembrane</keyword>
<evidence type="ECO:0000313" key="5">
    <source>
        <dbReference type="Proteomes" id="UP000650582"/>
    </source>
</evidence>
<dbReference type="Proteomes" id="UP000650582">
    <property type="component" value="Unassembled WGS sequence"/>
</dbReference>
<evidence type="ECO:0000256" key="2">
    <source>
        <dbReference type="SAM" id="Phobius"/>
    </source>
</evidence>
<proteinExistence type="predicted"/>
<dbReference type="SUPFAM" id="SSF52833">
    <property type="entry name" value="Thioredoxin-like"/>
    <property type="match status" value="1"/>
</dbReference>
<keyword evidence="2" id="KW-0472">Membrane</keyword>
<dbReference type="PANTHER" id="PTHR34292">
    <property type="entry name" value="OUTER SPORE WALL PROTEIN LDS1"/>
    <property type="match status" value="1"/>
</dbReference>
<dbReference type="InterPro" id="IPR036249">
    <property type="entry name" value="Thioredoxin-like_sf"/>
</dbReference>
<evidence type="ECO:0000256" key="1">
    <source>
        <dbReference type="SAM" id="MobiDB-lite"/>
    </source>
</evidence>
<dbReference type="EMBL" id="JACYCC010000128">
    <property type="protein sequence ID" value="KAF8675122.1"/>
    <property type="molecule type" value="Genomic_DNA"/>
</dbReference>
<accession>A0A8H7H342</accession>
<reference evidence="4" key="1">
    <citation type="submission" date="2020-09" db="EMBL/GenBank/DDBJ databases">
        <title>Comparative genome analyses of four rice-infecting Rhizoctonia solani isolates reveal extensive enrichment of homogalacturonan modification genes.</title>
        <authorList>
            <person name="Lee D.-Y."/>
            <person name="Jeon J."/>
            <person name="Kim K.-T."/>
            <person name="Cheong K."/>
            <person name="Song H."/>
            <person name="Choi G."/>
            <person name="Ko J."/>
            <person name="Opiyo S.O."/>
            <person name="Zuo S."/>
            <person name="Madhav S."/>
            <person name="Lee Y.-H."/>
            <person name="Wang G.-L."/>
        </authorList>
    </citation>
    <scope>NUCLEOTIDE SEQUENCE</scope>
    <source>
        <strain evidence="4">AG1-IA YN-7</strain>
    </source>
</reference>
<dbReference type="Pfam" id="PF13409">
    <property type="entry name" value="GST_N_2"/>
    <property type="match status" value="1"/>
</dbReference>
<feature type="region of interest" description="Disordered" evidence="1">
    <location>
        <begin position="287"/>
        <end position="311"/>
    </location>
</feature>
<evidence type="ECO:0000313" key="4">
    <source>
        <dbReference type="EMBL" id="KAF8675122.1"/>
    </source>
</evidence>
<comment type="caution">
    <text evidence="4">The sequence shown here is derived from an EMBL/GenBank/DDBJ whole genome shotgun (WGS) entry which is preliminary data.</text>
</comment>
<dbReference type="PANTHER" id="PTHR34292:SF2">
    <property type="entry name" value="OUTER SPORE WALL PROTEIN LDS1"/>
    <property type="match status" value="1"/>
</dbReference>
<dbReference type="PROSITE" id="PS50404">
    <property type="entry name" value="GST_NTER"/>
    <property type="match status" value="1"/>
</dbReference>